<dbReference type="OrthoDB" id="4829434at2"/>
<reference evidence="6 7" key="1">
    <citation type="submission" date="2014-08" db="EMBL/GenBank/DDBJ databases">
        <title>Whole genome shotgun sequence of Rhizobium rubi NBRC 13261.</title>
        <authorList>
            <person name="Katano-Makiyama Y."/>
            <person name="Hosoyama A."/>
            <person name="Hashimoto M."/>
            <person name="Hosoyama Y."/>
            <person name="Noguchi M."/>
            <person name="Tsuchikane K."/>
            <person name="Uohara A."/>
            <person name="Ohji S."/>
            <person name="Ichikawa N."/>
            <person name="Kimura A."/>
            <person name="Yamazoe A."/>
            <person name="Fujita N."/>
        </authorList>
    </citation>
    <scope>NUCLEOTIDE SEQUENCE [LARGE SCALE GENOMIC DNA]</scope>
    <source>
        <strain evidence="6 7">NBRC 13261</strain>
    </source>
</reference>
<evidence type="ECO:0000256" key="1">
    <source>
        <dbReference type="ARBA" id="ARBA00022553"/>
    </source>
</evidence>
<dbReference type="EMBL" id="BBJU01000003">
    <property type="protein sequence ID" value="GAK69009.1"/>
    <property type="molecule type" value="Genomic_DNA"/>
</dbReference>
<dbReference type="PANTHER" id="PTHR34139:SF1">
    <property type="entry name" value="RNASE MJ1380-RELATED"/>
    <property type="match status" value="1"/>
</dbReference>
<evidence type="ECO:0000256" key="5">
    <source>
        <dbReference type="ARBA" id="ARBA00022801"/>
    </source>
</evidence>
<keyword evidence="5" id="KW-0378">Hydrolase</keyword>
<dbReference type="GO" id="GO:0000166">
    <property type="term" value="F:nucleotide binding"/>
    <property type="evidence" value="ECO:0007669"/>
    <property type="project" value="UniProtKB-KW"/>
</dbReference>
<name>A0A081CQR3_9HYPH</name>
<comment type="caution">
    <text evidence="6">The sequence shown here is derived from an EMBL/GenBank/DDBJ whole genome shotgun (WGS) entry which is preliminary data.</text>
</comment>
<dbReference type="GO" id="GO:0004540">
    <property type="term" value="F:RNA nuclease activity"/>
    <property type="evidence" value="ECO:0007669"/>
    <property type="project" value="InterPro"/>
</dbReference>
<evidence type="ECO:0008006" key="8">
    <source>
        <dbReference type="Google" id="ProtNLM"/>
    </source>
</evidence>
<keyword evidence="1" id="KW-0597">Phosphoprotein</keyword>
<keyword evidence="4" id="KW-0547">Nucleotide-binding</keyword>
<keyword evidence="2" id="KW-1277">Toxin-antitoxin system</keyword>
<dbReference type="Proteomes" id="UP000028701">
    <property type="component" value="Unassembled WGS sequence"/>
</dbReference>
<organism evidence="6 7">
    <name type="scientific">Agrobacterium rubi TR3 = NBRC 13261</name>
    <dbReference type="NCBI Taxonomy" id="1368415"/>
    <lineage>
        <taxon>Bacteria</taxon>
        <taxon>Pseudomonadati</taxon>
        <taxon>Pseudomonadota</taxon>
        <taxon>Alphaproteobacteria</taxon>
        <taxon>Hyphomicrobiales</taxon>
        <taxon>Rhizobiaceae</taxon>
        <taxon>Rhizobium/Agrobacterium group</taxon>
        <taxon>Agrobacterium</taxon>
    </lineage>
</organism>
<dbReference type="RefSeq" id="WP_045228596.1">
    <property type="nucleotide sequence ID" value="NZ_BBJU01000003.1"/>
</dbReference>
<dbReference type="eggNOG" id="COG2361">
    <property type="taxonomic scope" value="Bacteria"/>
</dbReference>
<evidence type="ECO:0000256" key="3">
    <source>
        <dbReference type="ARBA" id="ARBA00022722"/>
    </source>
</evidence>
<evidence type="ECO:0000313" key="6">
    <source>
        <dbReference type="EMBL" id="GAK69009.1"/>
    </source>
</evidence>
<dbReference type="PANTHER" id="PTHR34139">
    <property type="entry name" value="UPF0331 PROTEIN MJ0127"/>
    <property type="match status" value="1"/>
</dbReference>
<sequence>MSVERLHSYLDEIRQIASETLDFMHAKSKEDFLADLVRQRAVGMNLLMIGEITTRLMEEYPEFIADFPDIPWKRIRGMRNRIAHGYMTINLETVWDTTQTAIPELLEKISGIQNWRAQGE</sequence>
<dbReference type="GO" id="GO:0110001">
    <property type="term" value="C:toxin-antitoxin complex"/>
    <property type="evidence" value="ECO:0007669"/>
    <property type="project" value="InterPro"/>
</dbReference>
<proteinExistence type="predicted"/>
<evidence type="ECO:0000256" key="4">
    <source>
        <dbReference type="ARBA" id="ARBA00022741"/>
    </source>
</evidence>
<dbReference type="Pfam" id="PF01934">
    <property type="entry name" value="HepT-like"/>
    <property type="match status" value="1"/>
</dbReference>
<dbReference type="InterPro" id="IPR051813">
    <property type="entry name" value="HepT_RNase_toxin"/>
</dbReference>
<keyword evidence="3" id="KW-0540">Nuclease</keyword>
<accession>A0A081CQR3</accession>
<dbReference type="InterPro" id="IPR008201">
    <property type="entry name" value="HepT-like"/>
</dbReference>
<dbReference type="GO" id="GO:0016787">
    <property type="term" value="F:hydrolase activity"/>
    <property type="evidence" value="ECO:0007669"/>
    <property type="project" value="UniProtKB-KW"/>
</dbReference>
<evidence type="ECO:0000256" key="2">
    <source>
        <dbReference type="ARBA" id="ARBA00022649"/>
    </source>
</evidence>
<dbReference type="AlphaFoldDB" id="A0A081CQR3"/>
<evidence type="ECO:0000313" key="7">
    <source>
        <dbReference type="Proteomes" id="UP000028701"/>
    </source>
</evidence>
<protein>
    <recommendedName>
        <fullName evidence="8">DUF86 domain-containing protein</fullName>
    </recommendedName>
</protein>
<gene>
    <name evidence="6" type="ORF">RRU01S_03_01780</name>
</gene>